<evidence type="ECO:0000313" key="2">
    <source>
        <dbReference type="EMBL" id="KAL0569072.1"/>
    </source>
</evidence>
<accession>A0ABR3F1J4</accession>
<organism evidence="2 3">
    <name type="scientific">Marasmius crinis-equi</name>
    <dbReference type="NCBI Taxonomy" id="585013"/>
    <lineage>
        <taxon>Eukaryota</taxon>
        <taxon>Fungi</taxon>
        <taxon>Dikarya</taxon>
        <taxon>Basidiomycota</taxon>
        <taxon>Agaricomycotina</taxon>
        <taxon>Agaricomycetes</taxon>
        <taxon>Agaricomycetidae</taxon>
        <taxon>Agaricales</taxon>
        <taxon>Marasmiineae</taxon>
        <taxon>Marasmiaceae</taxon>
        <taxon>Marasmius</taxon>
    </lineage>
</organism>
<feature type="domain" description="NadR/Ttd14 AAA" evidence="1">
    <location>
        <begin position="5"/>
        <end position="193"/>
    </location>
</feature>
<dbReference type="InterPro" id="IPR038727">
    <property type="entry name" value="NadR/Ttd14_AAA_dom"/>
</dbReference>
<dbReference type="EMBL" id="JBAHYK010001198">
    <property type="protein sequence ID" value="KAL0569072.1"/>
    <property type="molecule type" value="Genomic_DNA"/>
</dbReference>
<protein>
    <recommendedName>
        <fullName evidence="1">NadR/Ttd14 AAA domain-containing protein</fullName>
    </recommendedName>
</protein>
<gene>
    <name evidence="2" type="ORF">V5O48_012899</name>
</gene>
<dbReference type="InterPro" id="IPR027417">
    <property type="entry name" value="P-loop_NTPase"/>
</dbReference>
<dbReference type="Pfam" id="PF13521">
    <property type="entry name" value="AAA_28"/>
    <property type="match status" value="1"/>
</dbReference>
<comment type="caution">
    <text evidence="2">The sequence shown here is derived from an EMBL/GenBank/DDBJ whole genome shotgun (WGS) entry which is preliminary data.</text>
</comment>
<name>A0ABR3F1J4_9AGAR</name>
<dbReference type="Gene3D" id="3.40.50.300">
    <property type="entry name" value="P-loop containing nucleotide triphosphate hydrolases"/>
    <property type="match status" value="1"/>
</dbReference>
<dbReference type="Proteomes" id="UP001465976">
    <property type="component" value="Unassembled WGS sequence"/>
</dbReference>
<proteinExistence type="predicted"/>
<sequence length="216" mass="24351">MNTRRIYLIGPSSTGKTTLCNAIAKHLSLPTSVHLAEVARDVIRAGGWTRNDIGLLEMQQKILDAHAEKEREVIERWEGDKDHQKNGGVQLLCDRSAIDPIVYAVLTSSKVAAPGCSVEDLEKTRRDEMVNSTSFQAIFPTYLEPTSHFYLLEPVEDWLEDDGFRHVGDQLESFHVFKRLLGELGILYRIIGKEMLDLAERVRFVLSLGEDESIGL</sequence>
<evidence type="ECO:0000259" key="1">
    <source>
        <dbReference type="Pfam" id="PF13521"/>
    </source>
</evidence>
<dbReference type="SUPFAM" id="SSF52540">
    <property type="entry name" value="P-loop containing nucleoside triphosphate hydrolases"/>
    <property type="match status" value="1"/>
</dbReference>
<keyword evidence="3" id="KW-1185">Reference proteome</keyword>
<evidence type="ECO:0000313" key="3">
    <source>
        <dbReference type="Proteomes" id="UP001465976"/>
    </source>
</evidence>
<reference evidence="2 3" key="1">
    <citation type="submission" date="2024-02" db="EMBL/GenBank/DDBJ databases">
        <title>A draft genome for the cacao thread blight pathogen Marasmius crinis-equi.</title>
        <authorList>
            <person name="Cohen S.P."/>
            <person name="Baruah I.K."/>
            <person name="Amoako-Attah I."/>
            <person name="Bukari Y."/>
            <person name="Meinhardt L.W."/>
            <person name="Bailey B.A."/>
        </authorList>
    </citation>
    <scope>NUCLEOTIDE SEQUENCE [LARGE SCALE GENOMIC DNA]</scope>
    <source>
        <strain evidence="2 3">GH-76</strain>
    </source>
</reference>